<evidence type="ECO:0000313" key="3">
    <source>
        <dbReference type="EMBL" id="MDT0331919.1"/>
    </source>
</evidence>
<gene>
    <name evidence="3" type="ORF">RM479_26220</name>
</gene>
<proteinExistence type="predicted"/>
<name>A0ABU2MGT1_9ACTN</name>
<evidence type="ECO:0000256" key="1">
    <source>
        <dbReference type="SAM" id="MobiDB-lite"/>
    </source>
</evidence>
<dbReference type="InterPro" id="IPR010982">
    <property type="entry name" value="Lambda_DNA-bd_dom_sf"/>
</dbReference>
<dbReference type="CDD" id="cd00093">
    <property type="entry name" value="HTH_XRE"/>
    <property type="match status" value="1"/>
</dbReference>
<dbReference type="EMBL" id="JAVREP010000030">
    <property type="protein sequence ID" value="MDT0331919.1"/>
    <property type="molecule type" value="Genomic_DNA"/>
</dbReference>
<dbReference type="RefSeq" id="WP_311514363.1">
    <property type="nucleotide sequence ID" value="NZ_JAVREP010000030.1"/>
</dbReference>
<feature type="compositionally biased region" description="Low complexity" evidence="1">
    <location>
        <begin position="282"/>
        <end position="292"/>
    </location>
</feature>
<dbReference type="Pfam" id="PF19054">
    <property type="entry name" value="DUF5753"/>
    <property type="match status" value="1"/>
</dbReference>
<dbReference type="InterPro" id="IPR001387">
    <property type="entry name" value="Cro/C1-type_HTH"/>
</dbReference>
<keyword evidence="4" id="KW-1185">Reference proteome</keyword>
<protein>
    <submittedName>
        <fullName evidence="3">Helix-turn-helix transcriptional regulator</fullName>
    </submittedName>
</protein>
<dbReference type="Gene3D" id="1.10.260.40">
    <property type="entry name" value="lambda repressor-like DNA-binding domains"/>
    <property type="match status" value="1"/>
</dbReference>
<accession>A0ABU2MGT1</accession>
<dbReference type="PROSITE" id="PS50943">
    <property type="entry name" value="HTH_CROC1"/>
    <property type="match status" value="1"/>
</dbReference>
<dbReference type="Proteomes" id="UP001183390">
    <property type="component" value="Unassembled WGS sequence"/>
</dbReference>
<organism evidence="3 4">
    <name type="scientific">Nocardiopsis lambiniae</name>
    <dbReference type="NCBI Taxonomy" id="3075539"/>
    <lineage>
        <taxon>Bacteria</taxon>
        <taxon>Bacillati</taxon>
        <taxon>Actinomycetota</taxon>
        <taxon>Actinomycetes</taxon>
        <taxon>Streptosporangiales</taxon>
        <taxon>Nocardiopsidaceae</taxon>
        <taxon>Nocardiopsis</taxon>
    </lineage>
</organism>
<reference evidence="4" key="1">
    <citation type="submission" date="2023-07" db="EMBL/GenBank/DDBJ databases">
        <title>30 novel species of actinomycetes from the DSMZ collection.</title>
        <authorList>
            <person name="Nouioui I."/>
        </authorList>
    </citation>
    <scope>NUCLEOTIDE SEQUENCE [LARGE SCALE GENOMIC DNA]</scope>
    <source>
        <strain evidence="4">DSM 44743</strain>
    </source>
</reference>
<evidence type="ECO:0000259" key="2">
    <source>
        <dbReference type="PROSITE" id="PS50943"/>
    </source>
</evidence>
<feature type="domain" description="HTH cro/C1-type" evidence="2">
    <location>
        <begin position="16"/>
        <end position="70"/>
    </location>
</feature>
<dbReference type="SUPFAM" id="SSF47413">
    <property type="entry name" value="lambda repressor-like DNA-binding domains"/>
    <property type="match status" value="1"/>
</dbReference>
<dbReference type="InterPro" id="IPR043917">
    <property type="entry name" value="DUF5753"/>
</dbReference>
<dbReference type="SMART" id="SM00530">
    <property type="entry name" value="HTH_XRE"/>
    <property type="match status" value="1"/>
</dbReference>
<sequence>MTDRRKPEWARVGKELKALRSKAKLTQAELAPYASVVAAHVSAWENGKRGMSEDQASKLDRALNANGQLLRAWERNQASGTIPPWYKKVPKLEQQSTELREYQSQIFPGLIQTPEYARTTIQHTAPWATTDEVEEMVLARKKRQEILERDHPPLVSVVVEAFVLDLIMGDETTQIAQLDWVLQLVGEGKIRFQVTPPRTLYHPGAAGPFRIYTFPDNPPLASAEYASGEVLIDDQETVQKCMTIFGLLQAEALPMGASVEFVRKVRESIEEQARARRAPVAQEQLQRGARQLRGGGRRAERSGP</sequence>
<dbReference type="Pfam" id="PF13560">
    <property type="entry name" value="HTH_31"/>
    <property type="match status" value="1"/>
</dbReference>
<evidence type="ECO:0000313" key="4">
    <source>
        <dbReference type="Proteomes" id="UP001183390"/>
    </source>
</evidence>
<comment type="caution">
    <text evidence="3">The sequence shown here is derived from an EMBL/GenBank/DDBJ whole genome shotgun (WGS) entry which is preliminary data.</text>
</comment>
<feature type="region of interest" description="Disordered" evidence="1">
    <location>
        <begin position="272"/>
        <end position="304"/>
    </location>
</feature>